<proteinExistence type="predicted"/>
<dbReference type="Pfam" id="PF00534">
    <property type="entry name" value="Glycos_transf_1"/>
    <property type="match status" value="1"/>
</dbReference>
<dbReference type="PANTHER" id="PTHR12526:SF637">
    <property type="entry name" value="GLYCOSYLTRANSFERASE EPSF-RELATED"/>
    <property type="match status" value="1"/>
</dbReference>
<dbReference type="Gene3D" id="3.40.50.2000">
    <property type="entry name" value="Glycogen Phosphorylase B"/>
    <property type="match status" value="2"/>
</dbReference>
<dbReference type="InterPro" id="IPR001296">
    <property type="entry name" value="Glyco_trans_1"/>
</dbReference>
<evidence type="ECO:0000313" key="4">
    <source>
        <dbReference type="Proteomes" id="UP001055804"/>
    </source>
</evidence>
<evidence type="ECO:0000259" key="2">
    <source>
        <dbReference type="Pfam" id="PF13439"/>
    </source>
</evidence>
<accession>A0A9J6PIN2</accession>
<dbReference type="Proteomes" id="UP001055804">
    <property type="component" value="Unassembled WGS sequence"/>
</dbReference>
<dbReference type="PANTHER" id="PTHR12526">
    <property type="entry name" value="GLYCOSYLTRANSFERASE"/>
    <property type="match status" value="1"/>
</dbReference>
<feature type="domain" description="Glycosyl transferase family 1" evidence="1">
    <location>
        <begin position="191"/>
        <end position="345"/>
    </location>
</feature>
<dbReference type="Pfam" id="PF13439">
    <property type="entry name" value="Glyco_transf_4"/>
    <property type="match status" value="1"/>
</dbReference>
<name>A0A9J6PIN2_9PROT</name>
<evidence type="ECO:0000259" key="1">
    <source>
        <dbReference type="Pfam" id="PF00534"/>
    </source>
</evidence>
<dbReference type="RefSeq" id="WP_269333612.1">
    <property type="nucleotide sequence ID" value="NZ_JAMZFT010000003.1"/>
</dbReference>
<dbReference type="EMBL" id="JAMZFT010000003">
    <property type="protein sequence ID" value="MCP1337651.1"/>
    <property type="molecule type" value="Genomic_DNA"/>
</dbReference>
<sequence>MTGPRHLLHVYATFAVGGPQVRFLSLAKAMGAGFRHSILAMDGDYACAARLDPALDVTLLKDVSVTKGDTLGNRRRFRAVLKEMRPDLLLTCNWGSIEWALANTPRLVPHLHFEDGFGPEEATGQIPRRVWMRRIALRGKTVLLPSHTLYRIARDIWRLPEDRLRLVPNGVDVARFPGTPAPELLAKMGDPAMGPLLGTIAALRPEKNLPRLVEAFAKVNAERPCRLAIAGEGRMREAAEETARKLGVGTRVFFTGYVADPASVVGAFDLFLLSSDTEQMPVSVLEAMASGLAVATTDVGDIAQMVAPQNRPYLVAKDAGALARSALALLADEALRARIGAANREKCERDYSLDAMVESWRTLWEGNV</sequence>
<feature type="domain" description="Glycosyltransferase subfamily 4-like N-terminal" evidence="2">
    <location>
        <begin position="16"/>
        <end position="175"/>
    </location>
</feature>
<gene>
    <name evidence="3" type="ORF">NJQ99_14605</name>
</gene>
<organism evidence="3 4">
    <name type="scientific">Futiania mangrovi</name>
    <dbReference type="NCBI Taxonomy" id="2959716"/>
    <lineage>
        <taxon>Bacteria</taxon>
        <taxon>Pseudomonadati</taxon>
        <taxon>Pseudomonadota</taxon>
        <taxon>Alphaproteobacteria</taxon>
        <taxon>Futianiales</taxon>
        <taxon>Futianiaceae</taxon>
        <taxon>Futiania</taxon>
    </lineage>
</organism>
<dbReference type="SUPFAM" id="SSF53756">
    <property type="entry name" value="UDP-Glycosyltransferase/glycogen phosphorylase"/>
    <property type="match status" value="1"/>
</dbReference>
<dbReference type="AlphaFoldDB" id="A0A9J6PIN2"/>
<keyword evidence="4" id="KW-1185">Reference proteome</keyword>
<keyword evidence="3" id="KW-0808">Transferase</keyword>
<dbReference type="InterPro" id="IPR028098">
    <property type="entry name" value="Glyco_trans_4-like_N"/>
</dbReference>
<protein>
    <submittedName>
        <fullName evidence="3">Glycosyltransferase</fullName>
        <ecNumber evidence="3">2.4.-.-</ecNumber>
    </submittedName>
</protein>
<dbReference type="EC" id="2.4.-.-" evidence="3"/>
<reference evidence="3" key="1">
    <citation type="submission" date="2022-06" db="EMBL/GenBank/DDBJ databases">
        <title>Isolation and Genomics of Futiania mangrovii gen. nov., sp. nov., a Rare and Metabolically-versatile member in the Class Alphaproteobacteria.</title>
        <authorList>
            <person name="Liu L."/>
            <person name="Huang W.-C."/>
            <person name="Pan J."/>
            <person name="Li J."/>
            <person name="Huang Y."/>
            <person name="Du H."/>
            <person name="Liu Y."/>
            <person name="Li M."/>
        </authorList>
    </citation>
    <scope>NUCLEOTIDE SEQUENCE</scope>
    <source>
        <strain evidence="3">FT118</strain>
    </source>
</reference>
<keyword evidence="3" id="KW-0328">Glycosyltransferase</keyword>
<comment type="caution">
    <text evidence="3">The sequence shown here is derived from an EMBL/GenBank/DDBJ whole genome shotgun (WGS) entry which is preliminary data.</text>
</comment>
<evidence type="ECO:0000313" key="3">
    <source>
        <dbReference type="EMBL" id="MCP1337651.1"/>
    </source>
</evidence>
<dbReference type="GO" id="GO:0016757">
    <property type="term" value="F:glycosyltransferase activity"/>
    <property type="evidence" value="ECO:0007669"/>
    <property type="project" value="UniProtKB-KW"/>
</dbReference>